<dbReference type="STRING" id="344612.A1C5V1"/>
<evidence type="ECO:0000256" key="11">
    <source>
        <dbReference type="PIRSR" id="PIRSR016308-1"/>
    </source>
</evidence>
<dbReference type="Gene3D" id="3.30.40.10">
    <property type="entry name" value="Zinc/RING finger domain, C3HC4 (zinc finger)"/>
    <property type="match status" value="2"/>
</dbReference>
<evidence type="ECO:0000259" key="17">
    <source>
        <dbReference type="PROSITE" id="PS50235"/>
    </source>
</evidence>
<dbReference type="InterPro" id="IPR015940">
    <property type="entry name" value="UBA"/>
</dbReference>
<keyword evidence="8 14" id="KW-0378">Hydrolase</keyword>
<feature type="region of interest" description="Disordered" evidence="15">
    <location>
        <begin position="676"/>
        <end position="701"/>
    </location>
</feature>
<comment type="similarity">
    <text evidence="2 14">Belongs to the peptidase C19 family.</text>
</comment>
<keyword evidence="5" id="KW-0677">Repeat</keyword>
<keyword evidence="4 12" id="KW-0479">Metal-binding</keyword>
<dbReference type="VEuPathDB" id="FungiDB:ACLA_067990"/>
<dbReference type="SUPFAM" id="SSF46934">
    <property type="entry name" value="UBA-like"/>
    <property type="match status" value="1"/>
</dbReference>
<dbReference type="eggNOG" id="KOG0944">
    <property type="taxonomic scope" value="Eukaryota"/>
</dbReference>
<dbReference type="Pfam" id="PF00627">
    <property type="entry name" value="UBA"/>
    <property type="match status" value="2"/>
</dbReference>
<keyword evidence="20" id="KW-1185">Reference proteome</keyword>
<dbReference type="InterPro" id="IPR013083">
    <property type="entry name" value="Znf_RING/FYVE/PHD"/>
</dbReference>
<dbReference type="InterPro" id="IPR050185">
    <property type="entry name" value="Ub_carboxyl-term_hydrolase"/>
</dbReference>
<dbReference type="SUPFAM" id="SSF54001">
    <property type="entry name" value="Cysteine proteinases"/>
    <property type="match status" value="1"/>
</dbReference>
<reference evidence="19 20" key="1">
    <citation type="journal article" date="2008" name="PLoS Genet.">
        <title>Genomic islands in the pathogenic filamentous fungus Aspergillus fumigatus.</title>
        <authorList>
            <person name="Fedorova N.D."/>
            <person name="Khaldi N."/>
            <person name="Joardar V.S."/>
            <person name="Maiti R."/>
            <person name="Amedeo P."/>
            <person name="Anderson M.J."/>
            <person name="Crabtree J."/>
            <person name="Silva J.C."/>
            <person name="Badger J.H."/>
            <person name="Albarraq A."/>
            <person name="Angiuoli S."/>
            <person name="Bussey H."/>
            <person name="Bowyer P."/>
            <person name="Cotty P.J."/>
            <person name="Dyer P.S."/>
            <person name="Egan A."/>
            <person name="Galens K."/>
            <person name="Fraser-Liggett C.M."/>
            <person name="Haas B.J."/>
            <person name="Inman J.M."/>
            <person name="Kent R."/>
            <person name="Lemieux S."/>
            <person name="Malavazi I."/>
            <person name="Orvis J."/>
            <person name="Roemer T."/>
            <person name="Ronning C.M."/>
            <person name="Sundaram J.P."/>
            <person name="Sutton G."/>
            <person name="Turner G."/>
            <person name="Venter J.C."/>
            <person name="White O.R."/>
            <person name="Whitty B.R."/>
            <person name="Youngman P."/>
            <person name="Wolfe K.H."/>
            <person name="Goldman G.H."/>
            <person name="Wortman J.R."/>
            <person name="Jiang B."/>
            <person name="Denning D.W."/>
            <person name="Nierman W.C."/>
        </authorList>
    </citation>
    <scope>NUCLEOTIDE SEQUENCE [LARGE SCALE GENOMIC DNA]</scope>
    <source>
        <strain evidence="20">ATCC 1007 / CBS 513.65 / DSM 816 / NCTC 3887 / NRRL 1</strain>
    </source>
</reference>
<dbReference type="PROSITE" id="PS50030">
    <property type="entry name" value="UBA"/>
    <property type="match status" value="2"/>
</dbReference>
<dbReference type="EMBL" id="DS027045">
    <property type="protein sequence ID" value="EAW13772.1"/>
    <property type="molecule type" value="Genomic_DNA"/>
</dbReference>
<feature type="active site" description="Nucleophile" evidence="11">
    <location>
        <position position="299"/>
    </location>
</feature>
<dbReference type="PROSITE" id="PS50235">
    <property type="entry name" value="USP_3"/>
    <property type="match status" value="1"/>
</dbReference>
<feature type="domain" description="UBA" evidence="16">
    <location>
        <begin position="571"/>
        <end position="612"/>
    </location>
</feature>
<dbReference type="GO" id="GO:0016579">
    <property type="term" value="P:protein deubiquitination"/>
    <property type="evidence" value="ECO:0007669"/>
    <property type="project" value="InterPro"/>
</dbReference>
<dbReference type="SMART" id="SM00165">
    <property type="entry name" value="UBA"/>
    <property type="match status" value="2"/>
</dbReference>
<dbReference type="FunFam" id="3.30.40.10:FF:000396">
    <property type="entry name" value="Ubiquitin carboxyl-terminal hydrolase"/>
    <property type="match status" value="1"/>
</dbReference>
<feature type="binding site" evidence="12">
    <location>
        <position position="196"/>
    </location>
    <ligand>
        <name>Zn(2+)</name>
        <dbReference type="ChEBI" id="CHEBI:29105"/>
    </ligand>
</feature>
<evidence type="ECO:0000313" key="19">
    <source>
        <dbReference type="EMBL" id="EAW13772.1"/>
    </source>
</evidence>
<dbReference type="InterPro" id="IPR038765">
    <property type="entry name" value="Papain-like_cys_pep_sf"/>
</dbReference>
<gene>
    <name evidence="19" type="ORF">ACLA_067990</name>
</gene>
<dbReference type="PROSITE" id="PS50271">
    <property type="entry name" value="ZF_UBP"/>
    <property type="match status" value="1"/>
</dbReference>
<dbReference type="HOGENOM" id="CLU_009884_1_0_1"/>
<dbReference type="SUPFAM" id="SSF57850">
    <property type="entry name" value="RING/U-box"/>
    <property type="match status" value="2"/>
</dbReference>
<evidence type="ECO:0000256" key="8">
    <source>
        <dbReference type="ARBA" id="ARBA00022801"/>
    </source>
</evidence>
<evidence type="ECO:0000256" key="13">
    <source>
        <dbReference type="PROSITE-ProRule" id="PRU00502"/>
    </source>
</evidence>
<dbReference type="EC" id="3.4.19.12" evidence="14"/>
<evidence type="ECO:0000256" key="15">
    <source>
        <dbReference type="SAM" id="MobiDB-lite"/>
    </source>
</evidence>
<keyword evidence="3 14" id="KW-0645">Protease</keyword>
<dbReference type="PIRSF" id="PIRSF016308">
    <property type="entry name" value="UBP"/>
    <property type="match status" value="1"/>
</dbReference>
<evidence type="ECO:0000256" key="1">
    <source>
        <dbReference type="ARBA" id="ARBA00000707"/>
    </source>
</evidence>
<dbReference type="AlphaFoldDB" id="A1C5V1"/>
<dbReference type="GO" id="GO:0008270">
    <property type="term" value="F:zinc ion binding"/>
    <property type="evidence" value="ECO:0007669"/>
    <property type="project" value="UniProtKB-KW"/>
</dbReference>
<evidence type="ECO:0000256" key="14">
    <source>
        <dbReference type="RuleBase" id="RU366025"/>
    </source>
</evidence>
<dbReference type="OrthoDB" id="361536at2759"/>
<evidence type="ECO:0000256" key="12">
    <source>
        <dbReference type="PIRSR" id="PIRSR016308-3"/>
    </source>
</evidence>
<dbReference type="SMART" id="SM00290">
    <property type="entry name" value="ZnF_UBP"/>
    <property type="match status" value="2"/>
</dbReference>
<keyword evidence="6 13" id="KW-0863">Zinc-finger</keyword>
<dbReference type="GeneID" id="4708234"/>
<dbReference type="GO" id="GO:0004843">
    <property type="term" value="F:cysteine-type deubiquitinase activity"/>
    <property type="evidence" value="ECO:0007669"/>
    <property type="project" value="UniProtKB-UniRule"/>
</dbReference>
<evidence type="ECO:0000256" key="4">
    <source>
        <dbReference type="ARBA" id="ARBA00022723"/>
    </source>
</evidence>
<feature type="binding site" evidence="12">
    <location>
        <position position="163"/>
    </location>
    <ligand>
        <name>Zn(2+)</name>
        <dbReference type="ChEBI" id="CHEBI:29105"/>
    </ligand>
</feature>
<dbReference type="CDD" id="cd14385">
    <property type="entry name" value="UBA1_spUBP14_like"/>
    <property type="match status" value="1"/>
</dbReference>
<dbReference type="Proteomes" id="UP000006701">
    <property type="component" value="Unassembled WGS sequence"/>
</dbReference>
<feature type="domain" description="UBP-type" evidence="18">
    <location>
        <begin position="139"/>
        <end position="248"/>
    </location>
</feature>
<dbReference type="InterPro" id="IPR009060">
    <property type="entry name" value="UBA-like_sf"/>
</dbReference>
<sequence>MLIYKLFIHPRNPKLSIVKIDDDAGLNVCLSCFNGGCAGDRNHAELHYKRFGHPLALNMKRSRKKVQRDEPPPKISKLAIAAETDEDRYDTATYVVCYQCHSDRIDPSSGNLPDVIGGVMKALTFSKREEIKAWEQEFVPCEHTLCLVQQDSKRIESQELSQCSMCPLKENLWLCLECGNLGCGRSQFGGMGGNSHALAHADSTSHAVAVKLGSITADGNADIYCYKCTEERTDPALATHLAHWGVNLSGREKTEKSLMEMQVEHNLRWEFSMTTEDGHELTPIFGPGFTGLANLGNSCYLSSVIQCLFSLPEFQQRYYRGGDEPPLTAKPAEDLETQMEKLADGILSGRYSKPNVDVFASPDSAEVPPQKGLLPSMFKFLVGSGHEEFSTMRQQDAFEFLLHLFKLLQRMQCPEEGKNPIECFQFALEQRLQCQSCRKVRYRLDEQDNVSIPVPVRRLPVSGDTTSVAQFGTVTLFECLAAFTASETVELSCPACGSKDGFSKRSSFKTFPQELVINARRFEVVNWVPTKLDIPVDVSDAPLDFTPYLSSDREHGEESLPDEDISNSVFLPDHDALDQLLAMGFPRIRCERALYSTGNSNAEDAMNWLFAHVDDPDIDEPVVRDQVSAGAHMDQQDPQAVAQLSEMGIDEKRARKALAASDGDVNRAIDWVFSHPDDASDSHTSESQSGSRLGSHGRTPGSFDTPAMYQLRAIVCHKGSSVHAGHYVAFVRKVLPGEDASSWVMFNDEKVVKVDDIQEMKKYAYLYFFSRV</sequence>
<name>A1C5V1_ASPCL</name>
<protein>
    <recommendedName>
        <fullName evidence="14">Ubiquitin carboxyl-terminal hydrolase</fullName>
        <ecNumber evidence="14">3.4.19.12</ecNumber>
    </recommendedName>
</protein>
<feature type="binding site" evidence="12">
    <location>
        <position position="166"/>
    </location>
    <ligand>
        <name>Zn(2+)</name>
        <dbReference type="ChEBI" id="CHEBI:29105"/>
    </ligand>
</feature>
<dbReference type="InterPro" id="IPR001607">
    <property type="entry name" value="Znf_UBP"/>
</dbReference>
<dbReference type="FunFam" id="1.10.8.10:FF:000086">
    <property type="entry name" value="Ubiquitin carboxyl-terminal hydrolase"/>
    <property type="match status" value="1"/>
</dbReference>
<dbReference type="OMA" id="FVPCEHT"/>
<dbReference type="Pfam" id="PF00443">
    <property type="entry name" value="UCH"/>
    <property type="match status" value="1"/>
</dbReference>
<dbReference type="PROSITE" id="PS00973">
    <property type="entry name" value="USP_2"/>
    <property type="match status" value="1"/>
</dbReference>
<evidence type="ECO:0000256" key="9">
    <source>
        <dbReference type="ARBA" id="ARBA00022807"/>
    </source>
</evidence>
<evidence type="ECO:0000256" key="5">
    <source>
        <dbReference type="ARBA" id="ARBA00022737"/>
    </source>
</evidence>
<accession>A1C5V1</accession>
<dbReference type="GO" id="GO:0006508">
    <property type="term" value="P:proteolysis"/>
    <property type="evidence" value="ECO:0007669"/>
    <property type="project" value="UniProtKB-KW"/>
</dbReference>
<evidence type="ECO:0000256" key="10">
    <source>
        <dbReference type="ARBA" id="ARBA00022833"/>
    </source>
</evidence>
<dbReference type="PANTHER" id="PTHR21646">
    <property type="entry name" value="UBIQUITIN CARBOXYL-TERMINAL HYDROLASE"/>
    <property type="match status" value="1"/>
</dbReference>
<dbReference type="InterPro" id="IPR028889">
    <property type="entry name" value="USP"/>
</dbReference>
<dbReference type="Gene3D" id="1.10.8.10">
    <property type="entry name" value="DNA helicase RuvA subunit, C-terminal domain"/>
    <property type="match status" value="2"/>
</dbReference>
<evidence type="ECO:0000313" key="20">
    <source>
        <dbReference type="Proteomes" id="UP000006701"/>
    </source>
</evidence>
<dbReference type="InterPro" id="IPR041432">
    <property type="entry name" value="UBP13_Znf-UBP_var"/>
</dbReference>
<dbReference type="FunFam" id="3.90.70.10:FF:000144">
    <property type="entry name" value="Ubiquitinyl hydrolase 1"/>
    <property type="match status" value="1"/>
</dbReference>
<dbReference type="RefSeq" id="XP_001275198.1">
    <property type="nucleotide sequence ID" value="XM_001275197.1"/>
</dbReference>
<evidence type="ECO:0000256" key="3">
    <source>
        <dbReference type="ARBA" id="ARBA00022670"/>
    </source>
</evidence>
<keyword evidence="10 12" id="KW-0862">Zinc</keyword>
<feature type="domain" description="USP" evidence="17">
    <location>
        <begin position="290"/>
        <end position="772"/>
    </location>
</feature>
<evidence type="ECO:0000259" key="16">
    <source>
        <dbReference type="PROSITE" id="PS50030"/>
    </source>
</evidence>
<feature type="active site" description="Proton acceptor" evidence="11">
    <location>
        <position position="726"/>
    </location>
</feature>
<evidence type="ECO:0000256" key="2">
    <source>
        <dbReference type="ARBA" id="ARBA00009085"/>
    </source>
</evidence>
<dbReference type="Gene3D" id="3.90.70.10">
    <property type="entry name" value="Cysteine proteinases"/>
    <property type="match status" value="1"/>
</dbReference>
<proteinExistence type="inferred from homology"/>
<dbReference type="InterPro" id="IPR016652">
    <property type="entry name" value="Ubiquitinyl_hydrolase"/>
</dbReference>
<dbReference type="Pfam" id="PF17807">
    <property type="entry name" value="zf-UBP_var"/>
    <property type="match status" value="1"/>
</dbReference>
<evidence type="ECO:0000256" key="7">
    <source>
        <dbReference type="ARBA" id="ARBA00022786"/>
    </source>
</evidence>
<dbReference type="InterPro" id="IPR001394">
    <property type="entry name" value="Peptidase_C19_UCH"/>
</dbReference>
<comment type="catalytic activity">
    <reaction evidence="1 14">
        <text>Thiol-dependent hydrolysis of ester, thioester, amide, peptide and isopeptide bonds formed by the C-terminal Gly of ubiquitin (a 76-residue protein attached to proteins as an intracellular targeting signal).</text>
        <dbReference type="EC" id="3.4.19.12"/>
    </reaction>
</comment>
<dbReference type="PANTHER" id="PTHR21646:SF10">
    <property type="entry name" value="UBIQUITIN CARBOXYL-TERMINAL HYDROLASE 14"/>
    <property type="match status" value="1"/>
</dbReference>
<dbReference type="InterPro" id="IPR018200">
    <property type="entry name" value="USP_CS"/>
</dbReference>
<dbReference type="PROSITE" id="PS00972">
    <property type="entry name" value="USP_1"/>
    <property type="match status" value="1"/>
</dbReference>
<keyword evidence="9 14" id="KW-0788">Thiol protease</keyword>
<organism evidence="19 20">
    <name type="scientific">Aspergillus clavatus (strain ATCC 1007 / CBS 513.65 / DSM 816 / NCTC 3887 / NRRL 1 / QM 1276 / 107)</name>
    <dbReference type="NCBI Taxonomy" id="344612"/>
    <lineage>
        <taxon>Eukaryota</taxon>
        <taxon>Fungi</taxon>
        <taxon>Dikarya</taxon>
        <taxon>Ascomycota</taxon>
        <taxon>Pezizomycotina</taxon>
        <taxon>Eurotiomycetes</taxon>
        <taxon>Eurotiomycetidae</taxon>
        <taxon>Eurotiales</taxon>
        <taxon>Aspergillaceae</taxon>
        <taxon>Aspergillus</taxon>
        <taxon>Aspergillus subgen. Fumigati</taxon>
    </lineage>
</organism>
<evidence type="ECO:0000256" key="6">
    <source>
        <dbReference type="ARBA" id="ARBA00022771"/>
    </source>
</evidence>
<evidence type="ECO:0000259" key="18">
    <source>
        <dbReference type="PROSITE" id="PS50271"/>
    </source>
</evidence>
<dbReference type="Pfam" id="PF02148">
    <property type="entry name" value="zf-UBP"/>
    <property type="match status" value="1"/>
</dbReference>
<feature type="domain" description="UBA" evidence="16">
    <location>
        <begin position="635"/>
        <end position="675"/>
    </location>
</feature>
<feature type="binding site" evidence="12">
    <location>
        <position position="183"/>
    </location>
    <ligand>
        <name>Zn(2+)</name>
        <dbReference type="ChEBI" id="CHEBI:29105"/>
    </ligand>
</feature>
<keyword evidence="7 14" id="KW-0833">Ubl conjugation pathway</keyword>
<dbReference type="KEGG" id="act:ACLA_067990"/>
<dbReference type="CDD" id="cd02658">
    <property type="entry name" value="Peptidase_C19B"/>
    <property type="match status" value="1"/>
</dbReference>